<keyword evidence="4" id="KW-0934">Plastid</keyword>
<evidence type="ECO:0000256" key="1">
    <source>
        <dbReference type="ARBA" id="ARBA00004474"/>
    </source>
</evidence>
<dbReference type="Gene3D" id="1.10.3460.10">
    <property type="entry name" value="Chlorophyll a/b binding protein domain"/>
    <property type="match status" value="1"/>
</dbReference>
<dbReference type="GO" id="GO:0009536">
    <property type="term" value="C:plastid"/>
    <property type="evidence" value="ECO:0007669"/>
    <property type="project" value="UniProtKB-SubCell"/>
</dbReference>
<sequence length="188" mass="21252">MKSFLMFLLPSVIVAFSKVSPPTIKPIIINPSVSKPVIVGSTEPFPEFDPLNFAKDESRISYLREAELKHGRLAMVASTLMPITELITNEKSIHNFDKLPTSVQSLIISSMFMAEFASMIRGWKNPYTNPFELKEDYQPGDFGFKINRDLESEESKDLLNKELNNGRMAMMGAIGMIVQELITDKQLF</sequence>
<keyword evidence="3" id="KW-0602">Photosynthesis</keyword>
<proteinExistence type="predicted"/>
<dbReference type="EMBL" id="MN739500">
    <property type="protein sequence ID" value="QHT08696.1"/>
    <property type="molecule type" value="Genomic_DNA"/>
</dbReference>
<evidence type="ECO:0000313" key="5">
    <source>
        <dbReference type="EMBL" id="QHT08696.1"/>
    </source>
</evidence>
<dbReference type="GO" id="GO:0016020">
    <property type="term" value="C:membrane"/>
    <property type="evidence" value="ECO:0007669"/>
    <property type="project" value="InterPro"/>
</dbReference>
<dbReference type="SUPFAM" id="SSF103511">
    <property type="entry name" value="Chlorophyll a-b binding protein"/>
    <property type="match status" value="1"/>
</dbReference>
<dbReference type="GO" id="GO:0009765">
    <property type="term" value="P:photosynthesis, light harvesting"/>
    <property type="evidence" value="ECO:0007669"/>
    <property type="project" value="InterPro"/>
</dbReference>
<protein>
    <submittedName>
        <fullName evidence="5">Uncharacterized protein</fullName>
    </submittedName>
</protein>
<dbReference type="InterPro" id="IPR022796">
    <property type="entry name" value="Chloroa_b-bind"/>
</dbReference>
<dbReference type="AlphaFoldDB" id="A0A6C0CV26"/>
<keyword evidence="2" id="KW-0150">Chloroplast</keyword>
<dbReference type="PANTHER" id="PTHR21649">
    <property type="entry name" value="CHLOROPHYLL A/B BINDING PROTEIN"/>
    <property type="match status" value="1"/>
</dbReference>
<evidence type="ECO:0000256" key="4">
    <source>
        <dbReference type="ARBA" id="ARBA00022640"/>
    </source>
</evidence>
<comment type="subcellular location">
    <subcellularLocation>
        <location evidence="1">Plastid</location>
    </subcellularLocation>
</comment>
<dbReference type="InterPro" id="IPR001344">
    <property type="entry name" value="Chloro_AB-bd_pln"/>
</dbReference>
<evidence type="ECO:0000256" key="3">
    <source>
        <dbReference type="ARBA" id="ARBA00022531"/>
    </source>
</evidence>
<name>A0A6C0CV26_9ZZZZ</name>
<dbReference type="Pfam" id="PF00504">
    <property type="entry name" value="Chloroa_b-bind"/>
    <property type="match status" value="1"/>
</dbReference>
<organism evidence="5">
    <name type="scientific">viral metagenome</name>
    <dbReference type="NCBI Taxonomy" id="1070528"/>
    <lineage>
        <taxon>unclassified sequences</taxon>
        <taxon>metagenomes</taxon>
        <taxon>organismal metagenomes</taxon>
    </lineage>
</organism>
<accession>A0A6C0CV26</accession>
<reference evidence="5" key="1">
    <citation type="journal article" date="2020" name="Nature">
        <title>Giant virus diversity and host interactions through global metagenomics.</title>
        <authorList>
            <person name="Schulz F."/>
            <person name="Roux S."/>
            <person name="Paez-Espino D."/>
            <person name="Jungbluth S."/>
            <person name="Walsh D.A."/>
            <person name="Denef V.J."/>
            <person name="McMahon K.D."/>
            <person name="Konstantinidis K.T."/>
            <person name="Eloe-Fadrosh E.A."/>
            <person name="Kyrpides N.C."/>
            <person name="Woyke T."/>
        </authorList>
    </citation>
    <scope>NUCLEOTIDE SEQUENCE</scope>
    <source>
        <strain evidence="5">GVMAG-M-3300023109-53</strain>
    </source>
</reference>
<evidence type="ECO:0000256" key="2">
    <source>
        <dbReference type="ARBA" id="ARBA00022528"/>
    </source>
</evidence>